<evidence type="ECO:0000313" key="1">
    <source>
        <dbReference type="EMBL" id="HGI86849.1"/>
    </source>
</evidence>
<protein>
    <submittedName>
        <fullName evidence="1">Uncharacterized protein</fullName>
    </submittedName>
</protein>
<sequence length="79" mass="8295">MRYASLSGVLQGGWVKEFAPYGEIGFWACSNRVQVEAMEACGTHIKVAGGGGYLGASIAMSAVDGCSSRHRLLIGELES</sequence>
<comment type="caution">
    <text evidence="1">The sequence shown here is derived from an EMBL/GenBank/DDBJ whole genome shotgun (WGS) entry which is preliminary data.</text>
</comment>
<dbReference type="AlphaFoldDB" id="A0A7C4FG28"/>
<organism evidence="1">
    <name type="scientific">Ignisphaera aggregans</name>
    <dbReference type="NCBI Taxonomy" id="334771"/>
    <lineage>
        <taxon>Archaea</taxon>
        <taxon>Thermoproteota</taxon>
        <taxon>Thermoprotei</taxon>
        <taxon>Desulfurococcales</taxon>
        <taxon>Desulfurococcaceae</taxon>
        <taxon>Ignisphaera</taxon>
    </lineage>
</organism>
<proteinExistence type="predicted"/>
<reference evidence="1" key="1">
    <citation type="journal article" date="2020" name="mSystems">
        <title>Genome- and Community-Level Interaction Insights into Carbon Utilization and Element Cycling Functions of Hydrothermarchaeota in Hydrothermal Sediment.</title>
        <authorList>
            <person name="Zhou Z."/>
            <person name="Liu Y."/>
            <person name="Xu W."/>
            <person name="Pan J."/>
            <person name="Luo Z.H."/>
            <person name="Li M."/>
        </authorList>
    </citation>
    <scope>NUCLEOTIDE SEQUENCE [LARGE SCALE GENOMIC DNA]</scope>
    <source>
        <strain evidence="1">SpSt-732</strain>
    </source>
</reference>
<accession>A0A7C4FG28</accession>
<name>A0A7C4FG28_9CREN</name>
<gene>
    <name evidence="1" type="ORF">ENV14_00390</name>
</gene>
<dbReference type="EMBL" id="DTFF01000003">
    <property type="protein sequence ID" value="HGI86849.1"/>
    <property type="molecule type" value="Genomic_DNA"/>
</dbReference>